<evidence type="ECO:0000313" key="1">
    <source>
        <dbReference type="EMBL" id="KAF4701864.1"/>
    </source>
</evidence>
<accession>A0A7J6Q038</accession>
<feature type="non-terminal residue" evidence="1">
    <location>
        <position position="1"/>
    </location>
</feature>
<dbReference type="AlphaFoldDB" id="A0A7J6Q038"/>
<evidence type="ECO:0000313" key="2">
    <source>
        <dbReference type="Proteomes" id="UP000574390"/>
    </source>
</evidence>
<feature type="non-terminal residue" evidence="1">
    <location>
        <position position="340"/>
    </location>
</feature>
<reference evidence="1 2" key="1">
    <citation type="submission" date="2020-04" db="EMBL/GenBank/DDBJ databases">
        <title>Perkinsus olseni comparative genomics.</title>
        <authorList>
            <person name="Bogema D.R."/>
        </authorList>
    </citation>
    <scope>NUCLEOTIDE SEQUENCE [LARGE SCALE GENOMIC DNA]</scope>
    <source>
        <strain evidence="1">ATCC PRA-205</strain>
    </source>
</reference>
<dbReference type="Proteomes" id="UP000574390">
    <property type="component" value="Unassembled WGS sequence"/>
</dbReference>
<gene>
    <name evidence="1" type="ORF">FOZ62_012416</name>
</gene>
<comment type="caution">
    <text evidence="1">The sequence shown here is derived from an EMBL/GenBank/DDBJ whole genome shotgun (WGS) entry which is preliminary data.</text>
</comment>
<proteinExistence type="predicted"/>
<dbReference type="Pfam" id="PF20525">
    <property type="entry name" value="DUF6740"/>
    <property type="match status" value="1"/>
</dbReference>
<dbReference type="EMBL" id="JABANM010033082">
    <property type="protein sequence ID" value="KAF4701864.1"/>
    <property type="molecule type" value="Genomic_DNA"/>
</dbReference>
<dbReference type="InterPro" id="IPR046628">
    <property type="entry name" value="DUF6740"/>
</dbReference>
<name>A0A7J6Q038_PEROL</name>
<organism evidence="1 2">
    <name type="scientific">Perkinsus olseni</name>
    <name type="common">Perkinsus atlanticus</name>
    <dbReference type="NCBI Taxonomy" id="32597"/>
    <lineage>
        <taxon>Eukaryota</taxon>
        <taxon>Sar</taxon>
        <taxon>Alveolata</taxon>
        <taxon>Perkinsozoa</taxon>
        <taxon>Perkinsea</taxon>
        <taxon>Perkinsida</taxon>
        <taxon>Perkinsidae</taxon>
        <taxon>Perkinsus</taxon>
    </lineage>
</organism>
<protein>
    <submittedName>
        <fullName evidence="1">Uncharacterized protein</fullName>
    </submittedName>
</protein>
<sequence length="340" mass="37050">PLSIIATNGRHGHVVHQEMRLVNFEKKEGLMPSEEARHRFLDLYQIENDEGSNSLLSAVGTVEEHGESFSNMRESLLSGYIPPDPDALIEAVDWIPRRRLRSSQVIPYFAVEDGTAAAAYFDRLGSRRQLLTVFKFQYPPTCADSALKDKFCLFVKLDVGGGISSAALDMGMTLPDVHNPRRKAQLSLSVALAFHPEKKNLALSLSVEASGCAVLWELGEGISISITVCLAGKGGVKYDNSTLSFEAFIEASISLDLNLPVVGSIIDATIIGRIGCTAGPENTVTAYGKLGVSHSIVIAGASIMFDIVASTVDHLPNKWEFSSGVTLSAWINLIFWWPRW</sequence>